<keyword evidence="5 10" id="KW-0547">Nucleotide-binding</keyword>
<name>A0ABV7WUU1_9GAMM</name>
<evidence type="ECO:0000313" key="13">
    <source>
        <dbReference type="EMBL" id="MFC3702987.1"/>
    </source>
</evidence>
<feature type="binding site" evidence="10">
    <location>
        <position position="288"/>
    </location>
    <ligand>
        <name>Zn(2+)</name>
        <dbReference type="ChEBI" id="CHEBI:29105"/>
    </ligand>
</feature>
<dbReference type="Proteomes" id="UP001595710">
    <property type="component" value="Unassembled WGS sequence"/>
</dbReference>
<dbReference type="InterPro" id="IPR027417">
    <property type="entry name" value="P-loop_NTPase"/>
</dbReference>
<reference evidence="14" key="1">
    <citation type="journal article" date="2019" name="Int. J. Syst. Evol. Microbiol.">
        <title>The Global Catalogue of Microorganisms (GCM) 10K type strain sequencing project: providing services to taxonomists for standard genome sequencing and annotation.</title>
        <authorList>
            <consortium name="The Broad Institute Genomics Platform"/>
            <consortium name="The Broad Institute Genome Sequencing Center for Infectious Disease"/>
            <person name="Wu L."/>
            <person name="Ma J."/>
        </authorList>
    </citation>
    <scope>NUCLEOTIDE SEQUENCE [LARGE SCALE GENOMIC DNA]</scope>
    <source>
        <strain evidence="14">CECT 8288</strain>
    </source>
</reference>
<evidence type="ECO:0000256" key="9">
    <source>
        <dbReference type="ARBA" id="ARBA00023134"/>
    </source>
</evidence>
<feature type="binding site" evidence="10">
    <location>
        <position position="281"/>
    </location>
    <ligand>
        <name>Zn(2+)</name>
        <dbReference type="ChEBI" id="CHEBI:29105"/>
    </ligand>
</feature>
<keyword evidence="1 10" id="KW-0963">Cytoplasm</keyword>
<feature type="binding site" evidence="10">
    <location>
        <begin position="200"/>
        <end position="208"/>
    </location>
    <ligand>
        <name>GTP</name>
        <dbReference type="ChEBI" id="CHEBI:37565"/>
    </ligand>
</feature>
<keyword evidence="9 10" id="KW-0342">GTP-binding</keyword>
<evidence type="ECO:0000313" key="14">
    <source>
        <dbReference type="Proteomes" id="UP001595710"/>
    </source>
</evidence>
<dbReference type="PANTHER" id="PTHR32120">
    <property type="entry name" value="SMALL RIBOSOMAL SUBUNIT BIOGENESIS GTPASE RSGA"/>
    <property type="match status" value="1"/>
</dbReference>
<keyword evidence="7 10" id="KW-0862">Zinc</keyword>
<dbReference type="SUPFAM" id="SSF52540">
    <property type="entry name" value="P-loop containing nucleoside triphosphate hydrolases"/>
    <property type="match status" value="1"/>
</dbReference>
<dbReference type="Gene3D" id="1.10.40.50">
    <property type="entry name" value="Probable gtpase engc, domain 3"/>
    <property type="match status" value="1"/>
</dbReference>
<dbReference type="HAMAP" id="MF_01820">
    <property type="entry name" value="GTPase_RsgA"/>
    <property type="match status" value="1"/>
</dbReference>
<evidence type="ECO:0000256" key="2">
    <source>
        <dbReference type="ARBA" id="ARBA00022517"/>
    </source>
</evidence>
<evidence type="ECO:0000259" key="11">
    <source>
        <dbReference type="PROSITE" id="PS50936"/>
    </source>
</evidence>
<evidence type="ECO:0000256" key="3">
    <source>
        <dbReference type="ARBA" id="ARBA00022723"/>
    </source>
</evidence>
<keyword evidence="14" id="KW-1185">Reference proteome</keyword>
<dbReference type="EMBL" id="JBHRYN010000069">
    <property type="protein sequence ID" value="MFC3702987.1"/>
    <property type="molecule type" value="Genomic_DNA"/>
</dbReference>
<comment type="function">
    <text evidence="10">One of several proteins that assist in the late maturation steps of the functional core of the 30S ribosomal subunit. Helps release RbfA from mature subunits. May play a role in the assembly of ribosomal proteins into the subunit. Circularly permuted GTPase that catalyzes slow GTP hydrolysis, GTPase activity is stimulated by the 30S ribosomal subunit.</text>
</comment>
<evidence type="ECO:0000256" key="6">
    <source>
        <dbReference type="ARBA" id="ARBA00022801"/>
    </source>
</evidence>
<dbReference type="RefSeq" id="WP_290280162.1">
    <property type="nucleotide sequence ID" value="NZ_JAUFQI010000001.1"/>
</dbReference>
<comment type="subunit">
    <text evidence="10">Monomer. Associates with 30S ribosomal subunit, binds 16S rRNA.</text>
</comment>
<feature type="binding site" evidence="10">
    <location>
        <position position="294"/>
    </location>
    <ligand>
        <name>Zn(2+)</name>
        <dbReference type="ChEBI" id="CHEBI:29105"/>
    </ligand>
</feature>
<keyword evidence="8 10" id="KW-0694">RNA-binding</keyword>
<comment type="caution">
    <text evidence="13">The sequence shown here is derived from an EMBL/GenBank/DDBJ whole genome shotgun (WGS) entry which is preliminary data.</text>
</comment>
<dbReference type="CDD" id="cd01854">
    <property type="entry name" value="YjeQ_EngC"/>
    <property type="match status" value="1"/>
</dbReference>
<organism evidence="13 14">
    <name type="scientific">Reinekea marina</name>
    <dbReference type="NCBI Taxonomy" id="1310421"/>
    <lineage>
        <taxon>Bacteria</taxon>
        <taxon>Pseudomonadati</taxon>
        <taxon>Pseudomonadota</taxon>
        <taxon>Gammaproteobacteria</taxon>
        <taxon>Oceanospirillales</taxon>
        <taxon>Saccharospirillaceae</taxon>
        <taxon>Reinekea</taxon>
    </lineage>
</organism>
<protein>
    <recommendedName>
        <fullName evidence="10">Small ribosomal subunit biogenesis GTPase RsgA</fullName>
        <ecNumber evidence="10">3.6.1.-</ecNumber>
    </recommendedName>
</protein>
<sequence length="353" mass="39704">MNNPNKMSLTDLGWRPILQQQLTLEDLEQGYVARVVSAQRDVIGVLSEQGESLLPLRLFDQKDDPEFRPTVGDWVWVDFEHSRARVFERLSYLKRTAAGSNPKPQSIAANVDTLFLVSSCNKDFNVSKLERYLALALEAKIPTVIVLTKADLTNSVEDYEAQAKSIHVNTPVVVVDALSEEAIDHLKPWLVKGDAIAFVGSSGVGKSTLTNAVLGREAQATQGIRVDDAKGRHTTTDRSMHLSPTGTWVIDTPGMRELRITDVSDGIAEVFDDIEALKLRCKFRNCQHEGDEGCAIQEAIEAGELTMRRWSNYLKLQREADFAASNKWQQREKHRQFGKMINNHLKQKKTLKY</sequence>
<comment type="cofactor">
    <cofactor evidence="10">
        <name>Zn(2+)</name>
        <dbReference type="ChEBI" id="CHEBI:29105"/>
    </cofactor>
    <text evidence="10">Binds 1 zinc ion per subunit.</text>
</comment>
<evidence type="ECO:0000256" key="1">
    <source>
        <dbReference type="ARBA" id="ARBA00022490"/>
    </source>
</evidence>
<gene>
    <name evidence="10 13" type="primary">rsgA</name>
    <name evidence="13" type="ORF">ACFOND_15255</name>
</gene>
<keyword evidence="2 10" id="KW-0690">Ribosome biogenesis</keyword>
<evidence type="ECO:0000256" key="7">
    <source>
        <dbReference type="ARBA" id="ARBA00022833"/>
    </source>
</evidence>
<dbReference type="PANTHER" id="PTHR32120:SF10">
    <property type="entry name" value="SMALL RIBOSOMAL SUBUNIT BIOGENESIS GTPASE RSGA"/>
    <property type="match status" value="1"/>
</dbReference>
<dbReference type="Pfam" id="PF03193">
    <property type="entry name" value="RsgA_GTPase"/>
    <property type="match status" value="1"/>
</dbReference>
<dbReference type="InterPro" id="IPR010914">
    <property type="entry name" value="RsgA_GTPase_dom"/>
</dbReference>
<feature type="binding site" evidence="10">
    <location>
        <begin position="148"/>
        <end position="151"/>
    </location>
    <ligand>
        <name>GTP</name>
        <dbReference type="ChEBI" id="CHEBI:37565"/>
    </ligand>
</feature>
<dbReference type="Gene3D" id="3.40.50.300">
    <property type="entry name" value="P-loop containing nucleotide triphosphate hydrolases"/>
    <property type="match status" value="1"/>
</dbReference>
<evidence type="ECO:0000259" key="12">
    <source>
        <dbReference type="PROSITE" id="PS51721"/>
    </source>
</evidence>
<dbReference type="PROSITE" id="PS50936">
    <property type="entry name" value="ENGC_GTPASE"/>
    <property type="match status" value="1"/>
</dbReference>
<keyword evidence="6 10" id="KW-0378">Hydrolase</keyword>
<accession>A0ABV7WUU1</accession>
<comment type="similarity">
    <text evidence="10">Belongs to the TRAFAC class YlqF/YawG GTPase family. RsgA subfamily.</text>
</comment>
<dbReference type="EC" id="3.6.1.-" evidence="10"/>
<dbReference type="InterPro" id="IPR030378">
    <property type="entry name" value="G_CP_dom"/>
</dbReference>
<proteinExistence type="inferred from homology"/>
<dbReference type="InterPro" id="IPR004881">
    <property type="entry name" value="Ribosome_biogen_GTPase_RsgA"/>
</dbReference>
<keyword evidence="4 10" id="KW-0699">rRNA-binding</keyword>
<feature type="binding site" evidence="10">
    <location>
        <position position="286"/>
    </location>
    <ligand>
        <name>Zn(2+)</name>
        <dbReference type="ChEBI" id="CHEBI:29105"/>
    </ligand>
</feature>
<dbReference type="NCBIfam" id="TIGR00157">
    <property type="entry name" value="ribosome small subunit-dependent GTPase A"/>
    <property type="match status" value="1"/>
</dbReference>
<evidence type="ECO:0000256" key="4">
    <source>
        <dbReference type="ARBA" id="ARBA00022730"/>
    </source>
</evidence>
<evidence type="ECO:0000256" key="10">
    <source>
        <dbReference type="HAMAP-Rule" id="MF_01820"/>
    </source>
</evidence>
<evidence type="ECO:0000256" key="8">
    <source>
        <dbReference type="ARBA" id="ARBA00022884"/>
    </source>
</evidence>
<feature type="domain" description="CP-type G" evidence="12">
    <location>
        <begin position="90"/>
        <end position="258"/>
    </location>
</feature>
<keyword evidence="3 10" id="KW-0479">Metal-binding</keyword>
<evidence type="ECO:0000256" key="5">
    <source>
        <dbReference type="ARBA" id="ARBA00022741"/>
    </source>
</evidence>
<feature type="domain" description="EngC GTPase" evidence="11">
    <location>
        <begin position="109"/>
        <end position="256"/>
    </location>
</feature>
<dbReference type="PROSITE" id="PS51721">
    <property type="entry name" value="G_CP"/>
    <property type="match status" value="1"/>
</dbReference>
<comment type="subcellular location">
    <subcellularLocation>
        <location evidence="10">Cytoplasm</location>
    </subcellularLocation>
</comment>